<comment type="caution">
    <text evidence="9">The sequence shown here is derived from an EMBL/GenBank/DDBJ whole genome shotgun (WGS) entry which is preliminary data.</text>
</comment>
<feature type="transmembrane region" description="Helical" evidence="8">
    <location>
        <begin position="21"/>
        <end position="40"/>
    </location>
</feature>
<dbReference type="SUPFAM" id="SSF81345">
    <property type="entry name" value="ABC transporter involved in vitamin B12 uptake, BtuC"/>
    <property type="match status" value="1"/>
</dbReference>
<gene>
    <name evidence="9" type="ORF">CDV28_105104</name>
</gene>
<accession>A0A521G3N7</accession>
<keyword evidence="4" id="KW-1003">Cell membrane</keyword>
<protein>
    <submittedName>
        <fullName evidence="9">Iron complex transport system permease protein</fullName>
    </submittedName>
</protein>
<evidence type="ECO:0000256" key="7">
    <source>
        <dbReference type="ARBA" id="ARBA00023136"/>
    </source>
</evidence>
<evidence type="ECO:0000256" key="2">
    <source>
        <dbReference type="ARBA" id="ARBA00007935"/>
    </source>
</evidence>
<feature type="transmembrane region" description="Helical" evidence="8">
    <location>
        <begin position="167"/>
        <end position="190"/>
    </location>
</feature>
<evidence type="ECO:0000313" key="10">
    <source>
        <dbReference type="Proteomes" id="UP000316238"/>
    </source>
</evidence>
<feature type="transmembrane region" description="Helical" evidence="8">
    <location>
        <begin position="325"/>
        <end position="345"/>
    </location>
</feature>
<dbReference type="PANTHER" id="PTHR30472:SF25">
    <property type="entry name" value="ABC TRANSPORTER PERMEASE PROTEIN MJ0876-RELATED"/>
    <property type="match status" value="1"/>
</dbReference>
<dbReference type="Proteomes" id="UP000316238">
    <property type="component" value="Unassembled WGS sequence"/>
</dbReference>
<proteinExistence type="inferred from homology"/>
<feature type="transmembrane region" description="Helical" evidence="8">
    <location>
        <begin position="259"/>
        <end position="284"/>
    </location>
</feature>
<evidence type="ECO:0000256" key="3">
    <source>
        <dbReference type="ARBA" id="ARBA00022448"/>
    </source>
</evidence>
<evidence type="ECO:0000256" key="6">
    <source>
        <dbReference type="ARBA" id="ARBA00022989"/>
    </source>
</evidence>
<dbReference type="GO" id="GO:0033214">
    <property type="term" value="P:siderophore-iron import into cell"/>
    <property type="evidence" value="ECO:0007669"/>
    <property type="project" value="TreeGrafter"/>
</dbReference>
<sequence length="351" mass="36695">MASADLSLTADYLRLVRRKNMFGFALLLLLAAAAGLSLHVGSLQLPWSEIFSALWNWDAADRTAHVIQQIRLPRATAAVLAGGSLGIAGAVMQTVLKNPLASPFTIGVSHGAAFGASFAIIFLGAGQAAGAGTFTPGLLIASSFAGALLAVGFILMLASIKGVSTEAVILSGVALSSFFGAATMLLQYFASDVQVAASVFWTFGDLGKAGWTENLLMGGVLAATLTFFLFDRWNHNALLWGDEVAASLGIRVRKLRLTAMLLSSLTVAVTTSFLGVIGFVGLMAPHLARLFVGSDHRFLLTSSALTGALMLLVSDIIARILIPPVILPVGIITSFAGTPLFLYLLTRKGKS</sequence>
<dbReference type="Gene3D" id="1.10.3470.10">
    <property type="entry name" value="ABC transporter involved in vitamin B12 uptake, BtuC"/>
    <property type="match status" value="1"/>
</dbReference>
<keyword evidence="10" id="KW-1185">Reference proteome</keyword>
<keyword evidence="5 8" id="KW-0812">Transmembrane</keyword>
<evidence type="ECO:0000256" key="1">
    <source>
        <dbReference type="ARBA" id="ARBA00004651"/>
    </source>
</evidence>
<comment type="similarity">
    <text evidence="2">Belongs to the binding-protein-dependent transport system permease family. FecCD subfamily.</text>
</comment>
<comment type="subcellular location">
    <subcellularLocation>
        <location evidence="1">Cell membrane</location>
        <topology evidence="1">Multi-pass membrane protein</topology>
    </subcellularLocation>
</comment>
<reference evidence="9" key="1">
    <citation type="submission" date="2017-07" db="EMBL/GenBank/DDBJ databases">
        <title>The cable genome - Insights into the physiology and evolution of filamentous bacteria capable of sulfide oxidation via long distance electron transfer.</title>
        <authorList>
            <person name="Thorup C."/>
            <person name="Bjerg J.T."/>
            <person name="Schreiber L."/>
            <person name="Nielsen L.P."/>
            <person name="Kjeldsen K.U."/>
            <person name="Boesen T."/>
            <person name="Boggild A."/>
            <person name="Meysman F."/>
            <person name="Geelhoed J."/>
            <person name="Schramm A."/>
        </authorList>
    </citation>
    <scope>NUCLEOTIDE SEQUENCE [LARGE SCALE GENOMIC DNA]</scope>
    <source>
        <strain evidence="9">GS</strain>
    </source>
</reference>
<dbReference type="InterPro" id="IPR037294">
    <property type="entry name" value="ABC_BtuC-like"/>
</dbReference>
<dbReference type="Pfam" id="PF01032">
    <property type="entry name" value="FecCD"/>
    <property type="match status" value="1"/>
</dbReference>
<dbReference type="GO" id="GO:0022857">
    <property type="term" value="F:transmembrane transporter activity"/>
    <property type="evidence" value="ECO:0007669"/>
    <property type="project" value="InterPro"/>
</dbReference>
<dbReference type="GO" id="GO:0005886">
    <property type="term" value="C:plasma membrane"/>
    <property type="evidence" value="ECO:0007669"/>
    <property type="project" value="UniProtKB-SubCell"/>
</dbReference>
<keyword evidence="6 8" id="KW-1133">Transmembrane helix</keyword>
<dbReference type="AlphaFoldDB" id="A0A521G3N7"/>
<organism evidence="9 10">
    <name type="scientific">Candidatus Electronema aureum</name>
    <dbReference type="NCBI Taxonomy" id="2005002"/>
    <lineage>
        <taxon>Bacteria</taxon>
        <taxon>Pseudomonadati</taxon>
        <taxon>Thermodesulfobacteriota</taxon>
        <taxon>Desulfobulbia</taxon>
        <taxon>Desulfobulbales</taxon>
        <taxon>Desulfobulbaceae</taxon>
        <taxon>Candidatus Electronema</taxon>
    </lineage>
</organism>
<keyword evidence="3" id="KW-0813">Transport</keyword>
<feature type="transmembrane region" description="Helical" evidence="8">
    <location>
        <begin position="75"/>
        <end position="92"/>
    </location>
</feature>
<feature type="transmembrane region" description="Helical" evidence="8">
    <location>
        <begin position="296"/>
        <end position="313"/>
    </location>
</feature>
<dbReference type="EMBL" id="NQJD01000005">
    <property type="protein sequence ID" value="TAA75646.1"/>
    <property type="molecule type" value="Genomic_DNA"/>
</dbReference>
<name>A0A521G3N7_9BACT</name>
<evidence type="ECO:0000256" key="5">
    <source>
        <dbReference type="ARBA" id="ARBA00022692"/>
    </source>
</evidence>
<dbReference type="InterPro" id="IPR000522">
    <property type="entry name" value="ABC_transptr_permease_BtuC"/>
</dbReference>
<feature type="transmembrane region" description="Helical" evidence="8">
    <location>
        <begin position="210"/>
        <end position="230"/>
    </location>
</feature>
<keyword evidence="7 8" id="KW-0472">Membrane</keyword>
<dbReference type="PANTHER" id="PTHR30472">
    <property type="entry name" value="FERRIC ENTEROBACTIN TRANSPORT SYSTEM PERMEASE PROTEIN"/>
    <property type="match status" value="1"/>
</dbReference>
<dbReference type="CDD" id="cd06550">
    <property type="entry name" value="TM_ABC_iron-siderophores_like"/>
    <property type="match status" value="1"/>
</dbReference>
<evidence type="ECO:0000256" key="8">
    <source>
        <dbReference type="SAM" id="Phobius"/>
    </source>
</evidence>
<feature type="transmembrane region" description="Helical" evidence="8">
    <location>
        <begin position="104"/>
        <end position="125"/>
    </location>
</feature>
<feature type="transmembrane region" description="Helical" evidence="8">
    <location>
        <begin position="137"/>
        <end position="160"/>
    </location>
</feature>
<evidence type="ECO:0000313" key="9">
    <source>
        <dbReference type="EMBL" id="TAA75646.1"/>
    </source>
</evidence>
<evidence type="ECO:0000256" key="4">
    <source>
        <dbReference type="ARBA" id="ARBA00022475"/>
    </source>
</evidence>
<dbReference type="FunFam" id="1.10.3470.10:FF:000001">
    <property type="entry name" value="Vitamin B12 ABC transporter permease BtuC"/>
    <property type="match status" value="1"/>
</dbReference>